<dbReference type="Proteomes" id="UP000315295">
    <property type="component" value="Unassembled WGS sequence"/>
</dbReference>
<proteinExistence type="predicted"/>
<sequence>MAIRPNCGRKARKILEIGRYKKITNQRLTLGTVLAFDCPLQKTIAKPFTSHKVVISPFSLPSLPSSF</sequence>
<dbReference type="AlphaFoldDB" id="A0A540LNK2"/>
<protein>
    <submittedName>
        <fullName evidence="1">Uncharacterized protein</fullName>
    </submittedName>
</protein>
<reference evidence="1 2" key="1">
    <citation type="journal article" date="2019" name="G3 (Bethesda)">
        <title>Sequencing of a Wild Apple (Malus baccata) Genome Unravels the Differences Between Cultivated and Wild Apple Species Regarding Disease Resistance and Cold Tolerance.</title>
        <authorList>
            <person name="Chen X."/>
        </authorList>
    </citation>
    <scope>NUCLEOTIDE SEQUENCE [LARGE SCALE GENOMIC DNA]</scope>
    <source>
        <strain evidence="2">cv. Shandingzi</strain>
        <tissue evidence="1">Leaves</tissue>
    </source>
</reference>
<gene>
    <name evidence="1" type="ORF">C1H46_026364</name>
</gene>
<evidence type="ECO:0000313" key="1">
    <source>
        <dbReference type="EMBL" id="TQD88067.1"/>
    </source>
</evidence>
<organism evidence="1 2">
    <name type="scientific">Malus baccata</name>
    <name type="common">Siberian crab apple</name>
    <name type="synonym">Pyrus baccata</name>
    <dbReference type="NCBI Taxonomy" id="106549"/>
    <lineage>
        <taxon>Eukaryota</taxon>
        <taxon>Viridiplantae</taxon>
        <taxon>Streptophyta</taxon>
        <taxon>Embryophyta</taxon>
        <taxon>Tracheophyta</taxon>
        <taxon>Spermatophyta</taxon>
        <taxon>Magnoliopsida</taxon>
        <taxon>eudicotyledons</taxon>
        <taxon>Gunneridae</taxon>
        <taxon>Pentapetalae</taxon>
        <taxon>rosids</taxon>
        <taxon>fabids</taxon>
        <taxon>Rosales</taxon>
        <taxon>Rosaceae</taxon>
        <taxon>Amygdaloideae</taxon>
        <taxon>Maleae</taxon>
        <taxon>Malus</taxon>
    </lineage>
</organism>
<dbReference type="EMBL" id="VIEB01000516">
    <property type="protein sequence ID" value="TQD88067.1"/>
    <property type="molecule type" value="Genomic_DNA"/>
</dbReference>
<evidence type="ECO:0000313" key="2">
    <source>
        <dbReference type="Proteomes" id="UP000315295"/>
    </source>
</evidence>
<keyword evidence="2" id="KW-1185">Reference proteome</keyword>
<accession>A0A540LNK2</accession>
<name>A0A540LNK2_MALBA</name>
<comment type="caution">
    <text evidence="1">The sequence shown here is derived from an EMBL/GenBank/DDBJ whole genome shotgun (WGS) entry which is preliminary data.</text>
</comment>